<protein>
    <recommendedName>
        <fullName evidence="6">Protein kinase domain-containing protein</fullName>
    </recommendedName>
</protein>
<dbReference type="InterPro" id="IPR008271">
    <property type="entry name" value="Ser/Thr_kinase_AS"/>
</dbReference>
<dbReference type="PROSITE" id="PS50011">
    <property type="entry name" value="PROTEIN_KINASE_DOM"/>
    <property type="match status" value="1"/>
</dbReference>
<evidence type="ECO:0000256" key="1">
    <source>
        <dbReference type="ARBA" id="ARBA00022527"/>
    </source>
</evidence>
<dbReference type="EMBL" id="CAJJDN010000091">
    <property type="protein sequence ID" value="CAD8108507.1"/>
    <property type="molecule type" value="Genomic_DNA"/>
</dbReference>
<dbReference type="AlphaFoldDB" id="A0A8S1PYR9"/>
<keyword evidence="2" id="KW-0808">Transferase</keyword>
<keyword evidence="1" id="KW-0723">Serine/threonine-protein kinase</keyword>
<evidence type="ECO:0000259" key="6">
    <source>
        <dbReference type="PROSITE" id="PS50011"/>
    </source>
</evidence>
<dbReference type="PROSITE" id="PS00108">
    <property type="entry name" value="PROTEIN_KINASE_ST"/>
    <property type="match status" value="1"/>
</dbReference>
<organism evidence="7 8">
    <name type="scientific">Paramecium sonneborni</name>
    <dbReference type="NCBI Taxonomy" id="65129"/>
    <lineage>
        <taxon>Eukaryota</taxon>
        <taxon>Sar</taxon>
        <taxon>Alveolata</taxon>
        <taxon>Ciliophora</taxon>
        <taxon>Intramacronucleata</taxon>
        <taxon>Oligohymenophorea</taxon>
        <taxon>Peniculida</taxon>
        <taxon>Parameciidae</taxon>
        <taxon>Paramecium</taxon>
    </lineage>
</organism>
<evidence type="ECO:0000313" key="8">
    <source>
        <dbReference type="Proteomes" id="UP000692954"/>
    </source>
</evidence>
<dbReference type="FunFam" id="1.10.510.10:FF:000810">
    <property type="entry name" value="Uncharacterized protein"/>
    <property type="match status" value="1"/>
</dbReference>
<keyword evidence="4" id="KW-0418">Kinase</keyword>
<evidence type="ECO:0000256" key="3">
    <source>
        <dbReference type="ARBA" id="ARBA00022741"/>
    </source>
</evidence>
<evidence type="ECO:0000256" key="4">
    <source>
        <dbReference type="ARBA" id="ARBA00022777"/>
    </source>
</evidence>
<dbReference type="InterPro" id="IPR000719">
    <property type="entry name" value="Prot_kinase_dom"/>
</dbReference>
<name>A0A8S1PYR9_9CILI</name>
<accession>A0A8S1PYR9</accession>
<keyword evidence="3" id="KW-0547">Nucleotide-binding</keyword>
<keyword evidence="8" id="KW-1185">Reference proteome</keyword>
<evidence type="ECO:0000256" key="2">
    <source>
        <dbReference type="ARBA" id="ARBA00022679"/>
    </source>
</evidence>
<proteinExistence type="predicted"/>
<dbReference type="GO" id="GO:0004674">
    <property type="term" value="F:protein serine/threonine kinase activity"/>
    <property type="evidence" value="ECO:0007669"/>
    <property type="project" value="UniProtKB-KW"/>
</dbReference>
<evidence type="ECO:0000313" key="7">
    <source>
        <dbReference type="EMBL" id="CAD8108507.1"/>
    </source>
</evidence>
<dbReference type="PANTHER" id="PTHR24345">
    <property type="entry name" value="SERINE/THREONINE-PROTEIN KINASE PLK"/>
    <property type="match status" value="1"/>
</dbReference>
<gene>
    <name evidence="7" type="ORF">PSON_ATCC_30995.1.T0910106</name>
</gene>
<dbReference type="GO" id="GO:0005524">
    <property type="term" value="F:ATP binding"/>
    <property type="evidence" value="ECO:0007669"/>
    <property type="project" value="UniProtKB-KW"/>
</dbReference>
<sequence length="274" mass="31770">MEIINIPLGEGSVGIIRQIKIGDQLFAIKQFKKGKFGQKEYSIHSILNHENILRFIVGNEQFIVSELMLPYDLFEFLQRAGQMSVNASNCILKQLVNALKYMHQLRIAHRDIKLENVLVDKFNYKIKLCDFNLCTKLDDGKVQKCIGTDGYIAPEINSIGSIDALNLQECDIHSLGVLYYILLFGSFPFKTSNSSCAIYKLIQQNKWEQFWLYSQKNKAKKVPPYCLELIKGMIAQHPRLRFTLDEILDRIGDINEIEYFNEMQDIHTRLKQKI</sequence>
<dbReference type="Proteomes" id="UP000692954">
    <property type="component" value="Unassembled WGS sequence"/>
</dbReference>
<evidence type="ECO:0000256" key="5">
    <source>
        <dbReference type="ARBA" id="ARBA00022840"/>
    </source>
</evidence>
<comment type="caution">
    <text evidence="7">The sequence shown here is derived from an EMBL/GenBank/DDBJ whole genome shotgun (WGS) entry which is preliminary data.</text>
</comment>
<feature type="domain" description="Protein kinase" evidence="6">
    <location>
        <begin position="2"/>
        <end position="260"/>
    </location>
</feature>
<dbReference type="PANTHER" id="PTHR24345:SF0">
    <property type="entry name" value="CELL CYCLE SERINE_THREONINE-PROTEIN KINASE CDC5_MSD2"/>
    <property type="match status" value="1"/>
</dbReference>
<dbReference type="GO" id="GO:0005634">
    <property type="term" value="C:nucleus"/>
    <property type="evidence" value="ECO:0007669"/>
    <property type="project" value="TreeGrafter"/>
</dbReference>
<dbReference type="Pfam" id="PF00069">
    <property type="entry name" value="Pkinase"/>
    <property type="match status" value="1"/>
</dbReference>
<reference evidence="7" key="1">
    <citation type="submission" date="2021-01" db="EMBL/GenBank/DDBJ databases">
        <authorList>
            <consortium name="Genoscope - CEA"/>
            <person name="William W."/>
        </authorList>
    </citation>
    <scope>NUCLEOTIDE SEQUENCE</scope>
</reference>
<dbReference type="OrthoDB" id="4062651at2759"/>
<keyword evidence="5" id="KW-0067">ATP-binding</keyword>
<dbReference type="SMART" id="SM00220">
    <property type="entry name" value="S_TKc"/>
    <property type="match status" value="1"/>
</dbReference>